<keyword evidence="2" id="KW-0806">Transcription termination</keyword>
<keyword evidence="7" id="KW-1185">Reference proteome</keyword>
<dbReference type="PANTHER" id="PTHR13068">
    <property type="entry name" value="CGI-12 PROTEIN-RELATED"/>
    <property type="match status" value="1"/>
</dbReference>
<dbReference type="Gene3D" id="1.25.70.10">
    <property type="entry name" value="Transcription termination factor 3, mitochondrial"/>
    <property type="match status" value="2"/>
</dbReference>
<proteinExistence type="inferred from homology"/>
<protein>
    <submittedName>
        <fullName evidence="6">Transcription termination factor protein</fullName>
    </submittedName>
</protein>
<dbReference type="InterPro" id="IPR038538">
    <property type="entry name" value="MTERF_sf"/>
</dbReference>
<keyword evidence="2" id="KW-0804">Transcription</keyword>
<feature type="domain" description="Reverse transcriptase zinc-binding" evidence="5">
    <location>
        <begin position="1044"/>
        <end position="1129"/>
    </location>
</feature>
<dbReference type="FunFam" id="1.25.70.10:FF:000019">
    <property type="entry name" value="mTERF family protein"/>
    <property type="match status" value="1"/>
</dbReference>
<comment type="similarity">
    <text evidence="1">Belongs to the mTERF family.</text>
</comment>
<evidence type="ECO:0000259" key="5">
    <source>
        <dbReference type="Pfam" id="PF13966"/>
    </source>
</evidence>
<dbReference type="EMBL" id="PKPP01009111">
    <property type="protein sequence ID" value="PWA49028.1"/>
    <property type="molecule type" value="Genomic_DNA"/>
</dbReference>
<dbReference type="Pfam" id="PF13966">
    <property type="entry name" value="zf-RVT"/>
    <property type="match status" value="1"/>
</dbReference>
<dbReference type="Pfam" id="PF02536">
    <property type="entry name" value="mTERF"/>
    <property type="match status" value="2"/>
</dbReference>
<accession>A0A2U1LJ52</accession>
<evidence type="ECO:0000256" key="1">
    <source>
        <dbReference type="ARBA" id="ARBA00007692"/>
    </source>
</evidence>
<dbReference type="GO" id="GO:0003676">
    <property type="term" value="F:nucleic acid binding"/>
    <property type="evidence" value="ECO:0007669"/>
    <property type="project" value="InterPro"/>
</dbReference>
<dbReference type="GO" id="GO:0006353">
    <property type="term" value="P:DNA-templated transcription termination"/>
    <property type="evidence" value="ECO:0007669"/>
    <property type="project" value="UniProtKB-KW"/>
</dbReference>
<dbReference type="OrthoDB" id="764594at2759"/>
<dbReference type="STRING" id="35608.A0A2U1LJ52"/>
<organism evidence="6 7">
    <name type="scientific">Artemisia annua</name>
    <name type="common">Sweet wormwood</name>
    <dbReference type="NCBI Taxonomy" id="35608"/>
    <lineage>
        <taxon>Eukaryota</taxon>
        <taxon>Viridiplantae</taxon>
        <taxon>Streptophyta</taxon>
        <taxon>Embryophyta</taxon>
        <taxon>Tracheophyta</taxon>
        <taxon>Spermatophyta</taxon>
        <taxon>Magnoliopsida</taxon>
        <taxon>eudicotyledons</taxon>
        <taxon>Gunneridae</taxon>
        <taxon>Pentapetalae</taxon>
        <taxon>asterids</taxon>
        <taxon>campanulids</taxon>
        <taxon>Asterales</taxon>
        <taxon>Asteraceae</taxon>
        <taxon>Asteroideae</taxon>
        <taxon>Anthemideae</taxon>
        <taxon>Artemisiinae</taxon>
        <taxon>Artemisia</taxon>
    </lineage>
</organism>
<sequence length="1137" mass="130466">MREINLKTKEIFVGFVNLDMLIRNRLFSVSEMIAELHYLFCTPTVCKNALTGNNGVSFISVRRRNFCVSEGRVNGGVVCSQASVNGNRISRVVRTEAQTALFDYLHFTRGFHFTDAEYMSKNSPNFIQNLLSVVDNEQDVSRALSKYFRYNPINEFEPFLESLGLNPSEYPSLLPKSLIFLGDDGLLLDNFHVLCGYGIPRTKIGKMYKEAKEIFGYEHGVLSLKLKAYEKLGLSKSTVIKLVTCCPSLMVGRIDHNFLTVLDKLKKFGFGNEWIGSYVSERTTLDWDRMLDTMSFLVQVGYDDEQMKILFIDNPALLFEGSGKQIYVLVGQLLKLGFRMNQIYDLFLKNPQILSSKSAKNLWSAVCFLAEIGMDAEEITSIVATHMEVLGSNTLKVPITVMNSLNIRKDELRRAIKKDPMELINLATKKDTKAIENQDSNTFVERRNFLLRLGYIENSDELSKALKKFRGRGDQLQERFDCLVQAGLDYNVVSSMIKRAPSVLNQTKDILEKKIDCLQNHLGYPLEAVVVFPSYLCYDIQRINLRFSMYLWLLERGAAKPKLSLSTILACSDVRLMGVVHFNLYLKANVEPSFVGLVNENVARGGECKWSRIDRVLVCSNVFNKWPNACVRALHRDLSDHSPLILSLIDTNFGPKPFRWFDSWMDRPGCEELVKSVLVGSHFEGPSDKILSMKLKSLRNRLKVWYKLCKIKEDEDVNRLRAEKEEYEILMENKELEEQDLWVWSECKKSLEEIELHRSRDIKQKSRVKWASLGDENTAFFHAVVNGRKARNAIPGLEVNVEWVSKLTLVKKEVMRFFRDHFREDFTHRPSLECVGIKTVKEEDFIECIEAIMRRFLWAGSTEEKKISWVAWDVIKRPKNEGGLGVNKLQDINEALLLKWAWRFKKEGNCLWKKVVVGCHGSSRAWNMLPCSLSASGCWKRIVKIGEKKILNGRDLNSYFVGIVGDGSSINFWGHTWLRNEPLRIKYPHLFSLEKQKLVSVATENPSTYEEVTELFDLLSDIYDHQWKGGADCWEWKGDKNGMYTVKKAKKLISKRSMAVISSNMTWAGWTPLKCKIMVWRADLNRLPTRVELVKRGIHLDILSCPLCDADLETSIHLFTGCLFSSEIWARVGSGVD</sequence>
<dbReference type="PANTHER" id="PTHR13068:SF103">
    <property type="entry name" value="MITOCHONDRIAL TRANSCRIPTION TERMINATION FACTOR FAMILY PROTEIN"/>
    <property type="match status" value="1"/>
</dbReference>
<keyword evidence="3" id="KW-0809">Transit peptide</keyword>
<comment type="caution">
    <text evidence="6">The sequence shown here is derived from an EMBL/GenBank/DDBJ whole genome shotgun (WGS) entry which is preliminary data.</text>
</comment>
<name>A0A2U1LJ52_ARTAN</name>
<evidence type="ECO:0000256" key="3">
    <source>
        <dbReference type="ARBA" id="ARBA00022946"/>
    </source>
</evidence>
<evidence type="ECO:0000313" key="7">
    <source>
        <dbReference type="Proteomes" id="UP000245207"/>
    </source>
</evidence>
<dbReference type="AlphaFoldDB" id="A0A2U1LJ52"/>
<evidence type="ECO:0000256" key="2">
    <source>
        <dbReference type="ARBA" id="ARBA00022472"/>
    </source>
</evidence>
<reference evidence="6 7" key="1">
    <citation type="journal article" date="2018" name="Mol. Plant">
        <title>The genome of Artemisia annua provides insight into the evolution of Asteraceae family and artemisinin biosynthesis.</title>
        <authorList>
            <person name="Shen Q."/>
            <person name="Zhang L."/>
            <person name="Liao Z."/>
            <person name="Wang S."/>
            <person name="Yan T."/>
            <person name="Shi P."/>
            <person name="Liu M."/>
            <person name="Fu X."/>
            <person name="Pan Q."/>
            <person name="Wang Y."/>
            <person name="Lv Z."/>
            <person name="Lu X."/>
            <person name="Zhang F."/>
            <person name="Jiang W."/>
            <person name="Ma Y."/>
            <person name="Chen M."/>
            <person name="Hao X."/>
            <person name="Li L."/>
            <person name="Tang Y."/>
            <person name="Lv G."/>
            <person name="Zhou Y."/>
            <person name="Sun X."/>
            <person name="Brodelius P.E."/>
            <person name="Rose J.K.C."/>
            <person name="Tang K."/>
        </authorList>
    </citation>
    <scope>NUCLEOTIDE SEQUENCE [LARGE SCALE GENOMIC DNA]</scope>
    <source>
        <strain evidence="7">cv. Huhao1</strain>
        <tissue evidence="6">Leaf</tissue>
    </source>
</reference>
<dbReference type="InterPro" id="IPR003690">
    <property type="entry name" value="MTERF"/>
</dbReference>
<dbReference type="SMART" id="SM00733">
    <property type="entry name" value="Mterf"/>
    <property type="match status" value="5"/>
</dbReference>
<keyword evidence="4" id="KW-0175">Coiled coil</keyword>
<evidence type="ECO:0000313" key="6">
    <source>
        <dbReference type="EMBL" id="PWA49028.1"/>
    </source>
</evidence>
<evidence type="ECO:0000256" key="4">
    <source>
        <dbReference type="SAM" id="Coils"/>
    </source>
</evidence>
<gene>
    <name evidence="6" type="ORF">CTI12_AA486110</name>
</gene>
<feature type="coiled-coil region" evidence="4">
    <location>
        <begin position="710"/>
        <end position="740"/>
    </location>
</feature>
<dbReference type="Proteomes" id="UP000245207">
    <property type="component" value="Unassembled WGS sequence"/>
</dbReference>
<dbReference type="InterPro" id="IPR026960">
    <property type="entry name" value="RVT-Znf"/>
</dbReference>
<keyword evidence="2" id="KW-0805">Transcription regulation</keyword>